<dbReference type="AlphaFoldDB" id="A0A820WRM8"/>
<organism evidence="2 3">
    <name type="scientific">Rotaria socialis</name>
    <dbReference type="NCBI Taxonomy" id="392032"/>
    <lineage>
        <taxon>Eukaryota</taxon>
        <taxon>Metazoa</taxon>
        <taxon>Spiralia</taxon>
        <taxon>Gnathifera</taxon>
        <taxon>Rotifera</taxon>
        <taxon>Eurotatoria</taxon>
        <taxon>Bdelloidea</taxon>
        <taxon>Philodinida</taxon>
        <taxon>Philodinidae</taxon>
        <taxon>Rotaria</taxon>
    </lineage>
</organism>
<dbReference type="EMBL" id="CAJOBR010000538">
    <property type="protein sequence ID" value="CAF4520828.1"/>
    <property type="molecule type" value="Genomic_DNA"/>
</dbReference>
<evidence type="ECO:0000313" key="3">
    <source>
        <dbReference type="Proteomes" id="UP000663848"/>
    </source>
</evidence>
<dbReference type="Proteomes" id="UP000663833">
    <property type="component" value="Unassembled WGS sequence"/>
</dbReference>
<comment type="caution">
    <text evidence="2">The sequence shown here is derived from an EMBL/GenBank/DDBJ whole genome shotgun (WGS) entry which is preliminary data.</text>
</comment>
<dbReference type="Proteomes" id="UP000663848">
    <property type="component" value="Unassembled WGS sequence"/>
</dbReference>
<proteinExistence type="predicted"/>
<reference evidence="2" key="1">
    <citation type="submission" date="2021-02" db="EMBL/GenBank/DDBJ databases">
        <authorList>
            <person name="Nowell W R."/>
        </authorList>
    </citation>
    <scope>NUCLEOTIDE SEQUENCE</scope>
</reference>
<gene>
    <name evidence="1" type="ORF">LUA448_LOCUS341</name>
    <name evidence="2" type="ORF">QYT958_LOCUS6177</name>
</gene>
<evidence type="ECO:0000313" key="2">
    <source>
        <dbReference type="EMBL" id="CAF4520828.1"/>
    </source>
</evidence>
<sequence length="158" mass="18255">MSKMHGSTSFREKRTFIDPKAVATTDTTTIRREKVTFRQLERQGKLLSMELKHACPSTKWFGKFMRRHRLSLQKPKINQKASLPDAYPLINNFYDYIRRASQWAPSRGPMGAFLPRDVCNMDESSLSLFGDQSILSINDVNTSNNIEGCISNKKIRFY</sequence>
<evidence type="ECO:0008006" key="4">
    <source>
        <dbReference type="Google" id="ProtNLM"/>
    </source>
</evidence>
<dbReference type="EMBL" id="CAJNYD010000011">
    <property type="protein sequence ID" value="CAF3169705.1"/>
    <property type="molecule type" value="Genomic_DNA"/>
</dbReference>
<evidence type="ECO:0000313" key="1">
    <source>
        <dbReference type="EMBL" id="CAF3169705.1"/>
    </source>
</evidence>
<protein>
    <recommendedName>
        <fullName evidence="4">HTH CENPB-type domain-containing protein</fullName>
    </recommendedName>
</protein>
<accession>A0A820WRM8</accession>
<name>A0A820WRM8_9BILA</name>